<accession>A0A6I4P041</accession>
<sequence length="113" mass="12057">MPAQPEAERLLAHARAAHERGDALLHLQVDVAHLGGAGSSWGSSENHIVPDESTGYFLSHVESIGWRLEHAGWTFVETGANTSARVWGTGEGVVNRGPVTGFFVFRRAAAPTA</sequence>
<gene>
    <name evidence="1" type="ORF">GB864_15710</name>
</gene>
<protein>
    <submittedName>
        <fullName evidence="1">Uncharacterized protein</fullName>
    </submittedName>
</protein>
<proteinExistence type="predicted"/>
<reference evidence="1 2" key="1">
    <citation type="submission" date="2019-12" db="EMBL/GenBank/DDBJ databases">
        <authorList>
            <person name="Kim Y.S."/>
        </authorList>
    </citation>
    <scope>NUCLEOTIDE SEQUENCE [LARGE SCALE GENOMIC DNA]</scope>
    <source>
        <strain evidence="1 2">MMS17-SY077</strain>
    </source>
</reference>
<dbReference type="RefSeq" id="WP_160426648.1">
    <property type="nucleotide sequence ID" value="NZ_WSTA01000092.1"/>
</dbReference>
<dbReference type="Proteomes" id="UP000438182">
    <property type="component" value="Unassembled WGS sequence"/>
</dbReference>
<dbReference type="AlphaFoldDB" id="A0A6I4P041"/>
<evidence type="ECO:0000313" key="2">
    <source>
        <dbReference type="Proteomes" id="UP000438182"/>
    </source>
</evidence>
<keyword evidence="2" id="KW-1185">Reference proteome</keyword>
<name>A0A6I4P041_9MICO</name>
<dbReference type="EMBL" id="WSTA01000092">
    <property type="protein sequence ID" value="MWB99993.1"/>
    <property type="molecule type" value="Genomic_DNA"/>
</dbReference>
<comment type="caution">
    <text evidence="1">The sequence shown here is derived from an EMBL/GenBank/DDBJ whole genome shotgun (WGS) entry which is preliminary data.</text>
</comment>
<evidence type="ECO:0000313" key="1">
    <source>
        <dbReference type="EMBL" id="MWB99993.1"/>
    </source>
</evidence>
<organism evidence="1 2">
    <name type="scientific">Agromyces seonyuensis</name>
    <dbReference type="NCBI Taxonomy" id="2662446"/>
    <lineage>
        <taxon>Bacteria</taxon>
        <taxon>Bacillati</taxon>
        <taxon>Actinomycetota</taxon>
        <taxon>Actinomycetes</taxon>
        <taxon>Micrococcales</taxon>
        <taxon>Microbacteriaceae</taxon>
        <taxon>Agromyces</taxon>
    </lineage>
</organism>